<protein>
    <submittedName>
        <fullName evidence="2">Metallo-dependent phosphatase</fullName>
    </submittedName>
</protein>
<dbReference type="SUPFAM" id="SSF56300">
    <property type="entry name" value="Metallo-dependent phosphatases"/>
    <property type="match status" value="1"/>
</dbReference>
<dbReference type="Gene3D" id="3.60.21.10">
    <property type="match status" value="1"/>
</dbReference>
<gene>
    <name evidence="2" type="ORF">PsYK624_047910</name>
</gene>
<dbReference type="InterPro" id="IPR029052">
    <property type="entry name" value="Metallo-depent_PP-like"/>
</dbReference>
<dbReference type="Proteomes" id="UP000703269">
    <property type="component" value="Unassembled WGS sequence"/>
</dbReference>
<name>A0A9P3LC22_9APHY</name>
<sequence>MPRPWVRLLAVLGITFVLVLIARSYNVAARIQLSWPLAVHPDGADDGAQIPLHSKPPTKGAFKAGQAANTAPGAFTRKIVAVGDLHGDLPNAHKVLRMAGVVTEDWHWSGDVDLFVQTGDIIDRGDDTIKLYDWMEALRAEALTHGGQVVSHLGNHEWMNVIGDWRYVPQTEIKTFNGPSARQQELMTGTIGRRWAQNYSTTSRVPLHPSLGEVNTDYDPSNSSPLSHAAISFVHGGLAPSYPDLTPFPSKINSIAHSLLHKLQHRNPPPAPHPPNPYPGLTHDATTAEHRLYGTDGPLWYRGWAMEPEQKVCAVVDSVLQKTGTRRMIMGHTPDFERIVSRCGGKIVIIDTGISHAYGGVLAALSIEYSLTPLAKASASDAKRWTEREVVTAVYLDHQDVLAVSEREIEGSF</sequence>
<evidence type="ECO:0000313" key="2">
    <source>
        <dbReference type="EMBL" id="GJE88708.1"/>
    </source>
</evidence>
<evidence type="ECO:0000313" key="3">
    <source>
        <dbReference type="Proteomes" id="UP000703269"/>
    </source>
</evidence>
<dbReference type="PANTHER" id="PTHR46546">
    <property type="entry name" value="SHEWANELLA-LIKE PROTEIN PHOSPHATASE 1"/>
    <property type="match status" value="1"/>
</dbReference>
<dbReference type="PANTHER" id="PTHR46546:SF4">
    <property type="entry name" value="SHEWANELLA-LIKE PROTEIN PHOSPHATASE 1"/>
    <property type="match status" value="1"/>
</dbReference>
<dbReference type="AlphaFoldDB" id="A0A9P3LC22"/>
<comment type="caution">
    <text evidence="2">The sequence shown here is derived from an EMBL/GenBank/DDBJ whole genome shotgun (WGS) entry which is preliminary data.</text>
</comment>
<dbReference type="InterPro" id="IPR004843">
    <property type="entry name" value="Calcineurin-like_PHP"/>
</dbReference>
<proteinExistence type="predicted"/>
<reference evidence="2 3" key="1">
    <citation type="submission" date="2021-08" db="EMBL/GenBank/DDBJ databases">
        <title>Draft Genome Sequence of Phanerochaete sordida strain YK-624.</title>
        <authorList>
            <person name="Mori T."/>
            <person name="Dohra H."/>
            <person name="Suzuki T."/>
            <person name="Kawagishi H."/>
            <person name="Hirai H."/>
        </authorList>
    </citation>
    <scope>NUCLEOTIDE SEQUENCE [LARGE SCALE GENOMIC DNA]</scope>
    <source>
        <strain evidence="2 3">YK-624</strain>
    </source>
</reference>
<dbReference type="GO" id="GO:0016787">
    <property type="term" value="F:hydrolase activity"/>
    <property type="evidence" value="ECO:0007669"/>
    <property type="project" value="InterPro"/>
</dbReference>
<organism evidence="2 3">
    <name type="scientific">Phanerochaete sordida</name>
    <dbReference type="NCBI Taxonomy" id="48140"/>
    <lineage>
        <taxon>Eukaryota</taxon>
        <taxon>Fungi</taxon>
        <taxon>Dikarya</taxon>
        <taxon>Basidiomycota</taxon>
        <taxon>Agaricomycotina</taxon>
        <taxon>Agaricomycetes</taxon>
        <taxon>Polyporales</taxon>
        <taxon>Phanerochaetaceae</taxon>
        <taxon>Phanerochaete</taxon>
    </lineage>
</organism>
<accession>A0A9P3LC22</accession>
<dbReference type="Pfam" id="PF00149">
    <property type="entry name" value="Metallophos"/>
    <property type="match status" value="1"/>
</dbReference>
<dbReference type="EMBL" id="BPQB01000010">
    <property type="protein sequence ID" value="GJE88708.1"/>
    <property type="molecule type" value="Genomic_DNA"/>
</dbReference>
<evidence type="ECO:0000259" key="1">
    <source>
        <dbReference type="Pfam" id="PF00149"/>
    </source>
</evidence>
<feature type="domain" description="Calcineurin-like phosphoesterase" evidence="1">
    <location>
        <begin position="78"/>
        <end position="333"/>
    </location>
</feature>
<keyword evidence="3" id="KW-1185">Reference proteome</keyword>
<dbReference type="OrthoDB" id="5976022at2759"/>